<name>A0A0S2SPX0_9GAMM</name>
<keyword evidence="1" id="KW-0732">Signal</keyword>
<feature type="signal peptide" evidence="1">
    <location>
        <begin position="1"/>
        <end position="18"/>
    </location>
</feature>
<reference evidence="2 3" key="2">
    <citation type="journal article" date="2016" name="Genome Announc.">
        <title>Complete Genome Sequence of the Highly Virulent Aeromonas schubertii Strain WL1483, Isolated from Diseased Snakehead Fish (Channa argus) in China.</title>
        <authorList>
            <person name="Liu L."/>
            <person name="Li N."/>
            <person name="Zhang D."/>
            <person name="Fu X."/>
            <person name="Shi C."/>
            <person name="Lin Q."/>
            <person name="Hao G."/>
        </authorList>
    </citation>
    <scope>NUCLEOTIDE SEQUENCE [LARGE SCALE GENOMIC DNA]</scope>
    <source>
        <strain evidence="2 3">WL1483</strain>
    </source>
</reference>
<dbReference type="PATRIC" id="fig|652.5.peg.293"/>
<dbReference type="Gene3D" id="3.40.190.10">
    <property type="entry name" value="Periplasmic binding protein-like II"/>
    <property type="match status" value="1"/>
</dbReference>
<evidence type="ECO:0000256" key="1">
    <source>
        <dbReference type="SAM" id="SignalP"/>
    </source>
</evidence>
<dbReference type="SUPFAM" id="SSF53850">
    <property type="entry name" value="Periplasmic binding protein-like II"/>
    <property type="match status" value="1"/>
</dbReference>
<dbReference type="KEGG" id="asr:WL1483_4238"/>
<evidence type="ECO:0000313" key="2">
    <source>
        <dbReference type="EMBL" id="ALP43657.1"/>
    </source>
</evidence>
<protein>
    <submittedName>
        <fullName evidence="2">Amino acid ABC transporter periplasmic protein</fullName>
    </submittedName>
</protein>
<evidence type="ECO:0000313" key="3">
    <source>
        <dbReference type="Proteomes" id="UP000058114"/>
    </source>
</evidence>
<dbReference type="RefSeq" id="WP_060583594.1">
    <property type="nucleotide sequence ID" value="NZ_CP013067.1"/>
</dbReference>
<accession>A0A0S2SPX0</accession>
<dbReference type="Proteomes" id="UP000058114">
    <property type="component" value="Chromosome"/>
</dbReference>
<dbReference type="EMBL" id="CP013067">
    <property type="protein sequence ID" value="ALP43657.1"/>
    <property type="molecule type" value="Genomic_DNA"/>
</dbReference>
<proteinExistence type="predicted"/>
<dbReference type="AlphaFoldDB" id="A0A0S2SPX0"/>
<organism evidence="2 3">
    <name type="scientific">Aeromonas schubertii</name>
    <dbReference type="NCBI Taxonomy" id="652"/>
    <lineage>
        <taxon>Bacteria</taxon>
        <taxon>Pseudomonadati</taxon>
        <taxon>Pseudomonadota</taxon>
        <taxon>Gammaproteobacteria</taxon>
        <taxon>Aeromonadales</taxon>
        <taxon>Aeromonadaceae</taxon>
        <taxon>Aeromonas</taxon>
    </lineage>
</organism>
<reference evidence="3" key="1">
    <citation type="submission" date="2015-10" db="EMBL/GenBank/DDBJ databases">
        <title>Complete Genome Sequence of Aeromonas schubertii strain WL1483.</title>
        <authorList>
            <person name="Liu L."/>
        </authorList>
    </citation>
    <scope>NUCLEOTIDE SEQUENCE [LARGE SCALE GENOMIC DNA]</scope>
    <source>
        <strain evidence="3">WL1483</strain>
    </source>
</reference>
<feature type="chain" id="PRO_5006604568" evidence="1">
    <location>
        <begin position="19"/>
        <end position="252"/>
    </location>
</feature>
<gene>
    <name evidence="2" type="ORF">WL1483_4238</name>
</gene>
<sequence>MRFYFCLLCLAFALPLDATPIRICYEQSEMLPYARGEGPEVPADPGVIPALLKQAGADARLDLVLYRRPWKRCLLDLEQGRAEGVFPLIWTAEREQWAAFPRLATGELDPRRYLWEGVYSIFVRHGTTLQWDGERFSQIKNGVAAPSGYVAQQTLNRLGVQGPQHLEVEKGLWLVAMDRLDGYVIDRHIGEHLIRKYGLNDSLTTLPLPLMSSKWYLALSRSFVSGHPDNAQALWNALEKVRLEQTATVTTR</sequence>